<gene>
    <name evidence="5" type="primary">rqcH</name>
    <name evidence="7" type="ORF">EV212_103105</name>
</gene>
<evidence type="ECO:0000256" key="1">
    <source>
        <dbReference type="ARBA" id="ARBA00022555"/>
    </source>
</evidence>
<evidence type="ECO:0000313" key="7">
    <source>
        <dbReference type="EMBL" id="TCO85384.1"/>
    </source>
</evidence>
<evidence type="ECO:0000256" key="5">
    <source>
        <dbReference type="HAMAP-Rule" id="MF_00844"/>
    </source>
</evidence>
<comment type="similarity">
    <text evidence="5">Belongs to the NEMF family.</text>
</comment>
<sequence length="581" mass="65844">MAFDGIVISNLVWELSERLTDGRINKIYQPENDAIVLTIKNNRNNYRLLLSASPSLPLAYLTEDAGTNPMVAPNFCMLLRKHISGGRIVSIVQPEMERILKFEIEHLNELGDLCTKFLIVELMGKHSNIIFCQPDGTIIDSIKHISLNVSSVREVLPGRSYFIPNTMLKMNPLTISADEFIEKTLSKPLPVGKALYTSLTGISPVIAEEICFRASIDSGMSTSGLSDAEKLHLFGVFSRLMEDVENHCFTPLIIYRGKEPIEFSALTLTCYGDCESHAFDSISTVLQTYYAEKNATSRIRQKSHDLRHVVNTALDRTRKKYDLQLKQLKDTEKREKYKIYGEMINTYGYGLEEGAKSMTCLNYYTNKDMTVPLDPQLTPQENAKKYFERYGKLKRTFEALSTLTEETHDEMEHLDSVSTALDLAQTEGDLAQIKEELIQAGYVKRHTGGRNVKKQKLTSQPLHYISSDGYDMYVGKNNLQNEELTFKFANGGDWWFHAKGIPGSHVIVKSGGDELPDQTFEEAARLAAYYSKNRTSEKVEIDYIQRKHVKKPNSGKPGFVIYHTNYSMMIEPDISNIQSAK</sequence>
<dbReference type="Pfam" id="PF05833">
    <property type="entry name" value="NFACT_N"/>
    <property type="match status" value="1"/>
</dbReference>
<evidence type="ECO:0000259" key="6">
    <source>
        <dbReference type="Pfam" id="PF05670"/>
    </source>
</evidence>
<dbReference type="RefSeq" id="WP_132089590.1">
    <property type="nucleotide sequence ID" value="NZ_JANKAQ010000003.1"/>
</dbReference>
<comment type="caution">
    <text evidence="7">The sequence shown here is derived from an EMBL/GenBank/DDBJ whole genome shotgun (WGS) entry which is preliminary data.</text>
</comment>
<dbReference type="GO" id="GO:1990112">
    <property type="term" value="C:RQC complex"/>
    <property type="evidence" value="ECO:0007669"/>
    <property type="project" value="TreeGrafter"/>
</dbReference>
<comment type="function">
    <text evidence="5">Key component of the ribosome quality control system (RQC), a ribosome-associated complex that mediates the extraction of incompletely synthesized nascent chains from stalled ribosomes and their subsequent degradation. RqcH recruits Ala-charged tRNA, and with RqcP directs the elongation of stalled nascent chains on 50S ribosomal subunits, leading to non-templated C-terminal alanine extensions (Ala tail). The Ala tail promotes nascent chain degradation. May add between 1 and at least 8 Ala residues. Binds to stalled 50S ribosomal subunits.</text>
</comment>
<dbReference type="SUPFAM" id="SSF46946">
    <property type="entry name" value="S13-like H2TH domain"/>
    <property type="match status" value="1"/>
</dbReference>
<dbReference type="OrthoDB" id="9766163at2"/>
<dbReference type="GO" id="GO:0072344">
    <property type="term" value="P:rescue of stalled ribosome"/>
    <property type="evidence" value="ECO:0007669"/>
    <property type="project" value="UniProtKB-UniRule"/>
</dbReference>
<dbReference type="Pfam" id="PF05670">
    <property type="entry name" value="NFACT-R_1"/>
    <property type="match status" value="1"/>
</dbReference>
<keyword evidence="3 5" id="KW-0694">RNA-binding</keyword>
<dbReference type="GO" id="GO:0000049">
    <property type="term" value="F:tRNA binding"/>
    <property type="evidence" value="ECO:0007669"/>
    <property type="project" value="UniProtKB-UniRule"/>
</dbReference>
<dbReference type="InterPro" id="IPR051608">
    <property type="entry name" value="RQC_Subunit_NEMF"/>
</dbReference>
<dbReference type="InterPro" id="IPR010979">
    <property type="entry name" value="Ribosomal_uS13-like_H2TH"/>
</dbReference>
<evidence type="ECO:0000256" key="4">
    <source>
        <dbReference type="ARBA" id="ARBA00022917"/>
    </source>
</evidence>
<evidence type="ECO:0000256" key="3">
    <source>
        <dbReference type="ARBA" id="ARBA00022884"/>
    </source>
</evidence>
<keyword evidence="1 5" id="KW-0820">tRNA-binding</keyword>
<dbReference type="EMBL" id="SLXA01000003">
    <property type="protein sequence ID" value="TCO85384.1"/>
    <property type="molecule type" value="Genomic_DNA"/>
</dbReference>
<dbReference type="HAMAP" id="MF_00844_B">
    <property type="entry name" value="RqcH_B"/>
    <property type="match status" value="1"/>
</dbReference>
<dbReference type="InterPro" id="IPR008532">
    <property type="entry name" value="NFACT_RNA-bd"/>
</dbReference>
<evidence type="ECO:0000313" key="8">
    <source>
        <dbReference type="Proteomes" id="UP000295711"/>
    </source>
</evidence>
<dbReference type="FunFam" id="2.30.310.10:FF:000004">
    <property type="entry name" value="Fibronectin-binding protein A"/>
    <property type="match status" value="1"/>
</dbReference>
<protein>
    <recommendedName>
        <fullName evidence="5">Rqc2 homolog RqcH</fullName>
        <shortName evidence="5">RqcH</shortName>
    </recommendedName>
</protein>
<keyword evidence="4 5" id="KW-0648">Protein biosynthesis</keyword>
<dbReference type="GO" id="GO:0043023">
    <property type="term" value="F:ribosomal large subunit binding"/>
    <property type="evidence" value="ECO:0007669"/>
    <property type="project" value="UniProtKB-UniRule"/>
</dbReference>
<dbReference type="GO" id="GO:0019843">
    <property type="term" value="F:rRNA binding"/>
    <property type="evidence" value="ECO:0007669"/>
    <property type="project" value="UniProtKB-UniRule"/>
</dbReference>
<name>A0A4R2LEK8_9FIRM</name>
<feature type="domain" description="NFACT RNA-binding" evidence="6">
    <location>
        <begin position="463"/>
        <end position="554"/>
    </location>
</feature>
<keyword evidence="8" id="KW-1185">Reference proteome</keyword>
<dbReference type="PANTHER" id="PTHR15239">
    <property type="entry name" value="NUCLEAR EXPORT MEDIATOR FACTOR NEMF"/>
    <property type="match status" value="1"/>
</dbReference>
<dbReference type="Gene3D" id="2.30.310.10">
    <property type="entry name" value="ibrinogen binding protein from staphylococcus aureus domain"/>
    <property type="match status" value="1"/>
</dbReference>
<dbReference type="PANTHER" id="PTHR15239:SF6">
    <property type="entry name" value="RIBOSOME QUALITY CONTROL COMPLEX SUBUNIT NEMF"/>
    <property type="match status" value="1"/>
</dbReference>
<dbReference type="AlphaFoldDB" id="A0A4R2LEK8"/>
<dbReference type="Gene3D" id="1.10.8.50">
    <property type="match status" value="1"/>
</dbReference>
<reference evidence="7 8" key="1">
    <citation type="submission" date="2019-03" db="EMBL/GenBank/DDBJ databases">
        <title>Genomic Encyclopedia of Type Strains, Phase IV (KMG-IV): sequencing the most valuable type-strain genomes for metagenomic binning, comparative biology and taxonomic classification.</title>
        <authorList>
            <person name="Goeker M."/>
        </authorList>
    </citation>
    <scope>NUCLEOTIDE SEQUENCE [LARGE SCALE GENOMIC DNA]</scope>
    <source>
        <strain evidence="7 8">DSM 28559</strain>
    </source>
</reference>
<proteinExistence type="inferred from homology"/>
<evidence type="ECO:0000256" key="2">
    <source>
        <dbReference type="ARBA" id="ARBA00022730"/>
    </source>
</evidence>
<dbReference type="Proteomes" id="UP000295711">
    <property type="component" value="Unassembled WGS sequence"/>
</dbReference>
<dbReference type="InterPro" id="IPR043682">
    <property type="entry name" value="RqcH_bacterial"/>
</dbReference>
<accession>A0A4R2LEK8</accession>
<organism evidence="7 8">
    <name type="scientific">Frisingicoccus caecimuris</name>
    <dbReference type="NCBI Taxonomy" id="1796636"/>
    <lineage>
        <taxon>Bacteria</taxon>
        <taxon>Bacillati</taxon>
        <taxon>Bacillota</taxon>
        <taxon>Clostridia</taxon>
        <taxon>Lachnospirales</taxon>
        <taxon>Lachnospiraceae</taxon>
        <taxon>Frisingicoccus</taxon>
    </lineage>
</organism>
<comment type="subunit">
    <text evidence="5">Associates with stalled 50S ribosomal subunits. Binds to RqcP.</text>
</comment>
<keyword evidence="2 5" id="KW-0699">rRNA-binding</keyword>